<keyword evidence="14" id="KW-1185">Reference proteome</keyword>
<keyword evidence="8 11" id="KW-0067">ATP-binding</keyword>
<dbReference type="Proteomes" id="UP001165413">
    <property type="component" value="Unassembled WGS sequence"/>
</dbReference>
<dbReference type="NCBIfam" id="TIGR00482">
    <property type="entry name" value="nicotinate (nicotinamide) nucleotide adenylyltransferase"/>
    <property type="match status" value="1"/>
</dbReference>
<proteinExistence type="inferred from homology"/>
<dbReference type="InterPro" id="IPR014729">
    <property type="entry name" value="Rossmann-like_a/b/a_fold"/>
</dbReference>
<evidence type="ECO:0000313" key="14">
    <source>
        <dbReference type="Proteomes" id="UP001165413"/>
    </source>
</evidence>
<dbReference type="InterPro" id="IPR004821">
    <property type="entry name" value="Cyt_trans-like"/>
</dbReference>
<evidence type="ECO:0000256" key="9">
    <source>
        <dbReference type="ARBA" id="ARBA00023027"/>
    </source>
</evidence>
<evidence type="ECO:0000256" key="6">
    <source>
        <dbReference type="ARBA" id="ARBA00022695"/>
    </source>
</evidence>
<evidence type="ECO:0000256" key="3">
    <source>
        <dbReference type="ARBA" id="ARBA00009014"/>
    </source>
</evidence>
<feature type="domain" description="Cytidyltransferase-like" evidence="12">
    <location>
        <begin position="5"/>
        <end position="181"/>
    </location>
</feature>
<sequence>MATFIFGGSFNPVHLGHIEPLLALQQRYQIPNIELLPNAVSPFKIDQKSIADEHRLAMLEIAIHNTQGLSINTHEIKATGISYTYETILALKEHTEELFFIMGMDSLLSFNKWKESGQILNNCSLVVLPRPDQHHTTFPLLPEDLKHRLAYDFDINNAYAVGKIYIVETPLLPISSSQIRADIKKGNTQIKYIDPSVLNYIHKHHLYA</sequence>
<comment type="caution">
    <text evidence="13">The sequence shown here is derived from an EMBL/GenBank/DDBJ whole genome shotgun (WGS) entry which is preliminary data.</text>
</comment>
<evidence type="ECO:0000256" key="11">
    <source>
        <dbReference type="HAMAP-Rule" id="MF_00244"/>
    </source>
</evidence>
<evidence type="ECO:0000256" key="10">
    <source>
        <dbReference type="ARBA" id="ARBA00048721"/>
    </source>
</evidence>
<dbReference type="InterPro" id="IPR005248">
    <property type="entry name" value="NadD/NMNAT"/>
</dbReference>
<dbReference type="HAMAP" id="MF_00244">
    <property type="entry name" value="NaMN_adenylyltr"/>
    <property type="match status" value="1"/>
</dbReference>
<keyword evidence="4 11" id="KW-0662">Pyridine nucleotide biosynthesis</keyword>
<dbReference type="PANTHER" id="PTHR39321:SF3">
    <property type="entry name" value="PHOSPHOPANTETHEINE ADENYLYLTRANSFERASE"/>
    <property type="match status" value="1"/>
</dbReference>
<keyword evidence="7 11" id="KW-0547">Nucleotide-binding</keyword>
<dbReference type="GO" id="GO:0005524">
    <property type="term" value="F:ATP binding"/>
    <property type="evidence" value="ECO:0007669"/>
    <property type="project" value="UniProtKB-KW"/>
</dbReference>
<organism evidence="13 14">
    <name type="scientific">Opacimonas viscosa</name>
    <dbReference type="NCBI Taxonomy" id="2961944"/>
    <lineage>
        <taxon>Bacteria</taxon>
        <taxon>Pseudomonadati</taxon>
        <taxon>Pseudomonadota</taxon>
        <taxon>Gammaproteobacteria</taxon>
        <taxon>Alteromonadales</taxon>
        <taxon>Alteromonadaceae</taxon>
        <taxon>Opacimonas</taxon>
    </lineage>
</organism>
<accession>A0AA42BML6</accession>
<keyword evidence="6 11" id="KW-0548">Nucleotidyltransferase</keyword>
<dbReference type="PANTHER" id="PTHR39321">
    <property type="entry name" value="NICOTINATE-NUCLEOTIDE ADENYLYLTRANSFERASE-RELATED"/>
    <property type="match status" value="1"/>
</dbReference>
<dbReference type="SUPFAM" id="SSF52374">
    <property type="entry name" value="Nucleotidylyl transferase"/>
    <property type="match status" value="1"/>
</dbReference>
<dbReference type="CDD" id="cd02165">
    <property type="entry name" value="NMNAT"/>
    <property type="match status" value="1"/>
</dbReference>
<keyword evidence="9 11" id="KW-0520">NAD</keyword>
<evidence type="ECO:0000259" key="12">
    <source>
        <dbReference type="Pfam" id="PF01467"/>
    </source>
</evidence>
<reference evidence="13" key="1">
    <citation type="submission" date="2022-07" db="EMBL/GenBank/DDBJ databases">
        <title>Characterization of the Novel Bacterium Alteromonas immobilis LMIT006 and Alteromonas gregis LMIT007.</title>
        <authorList>
            <person name="Lin X."/>
        </authorList>
    </citation>
    <scope>NUCLEOTIDE SEQUENCE</scope>
    <source>
        <strain evidence="13">LMIT007</strain>
    </source>
</reference>
<dbReference type="GO" id="GO:0004515">
    <property type="term" value="F:nicotinate-nucleotide adenylyltransferase activity"/>
    <property type="evidence" value="ECO:0007669"/>
    <property type="project" value="UniProtKB-UniRule"/>
</dbReference>
<dbReference type="Pfam" id="PF01467">
    <property type="entry name" value="CTP_transf_like"/>
    <property type="match status" value="1"/>
</dbReference>
<gene>
    <name evidence="11 13" type="primary">nadD</name>
    <name evidence="13" type="ORF">NLF92_07385</name>
</gene>
<comment type="pathway">
    <text evidence="2 11">Cofactor biosynthesis; NAD(+) biosynthesis; deamido-NAD(+) from nicotinate D-ribonucleotide: step 1/1.</text>
</comment>
<keyword evidence="5 11" id="KW-0808">Transferase</keyword>
<evidence type="ECO:0000256" key="4">
    <source>
        <dbReference type="ARBA" id="ARBA00022642"/>
    </source>
</evidence>
<dbReference type="EC" id="2.7.7.18" evidence="11"/>
<dbReference type="AlphaFoldDB" id="A0AA42BML6"/>
<evidence type="ECO:0000313" key="13">
    <source>
        <dbReference type="EMBL" id="MCP3428767.1"/>
    </source>
</evidence>
<evidence type="ECO:0000256" key="5">
    <source>
        <dbReference type="ARBA" id="ARBA00022679"/>
    </source>
</evidence>
<dbReference type="GO" id="GO:0009435">
    <property type="term" value="P:NAD+ biosynthetic process"/>
    <property type="evidence" value="ECO:0007669"/>
    <property type="project" value="UniProtKB-UniRule"/>
</dbReference>
<evidence type="ECO:0000256" key="7">
    <source>
        <dbReference type="ARBA" id="ARBA00022741"/>
    </source>
</evidence>
<comment type="similarity">
    <text evidence="3 11">Belongs to the NadD family.</text>
</comment>
<comment type="function">
    <text evidence="1 11">Catalyzes the reversible adenylation of nicotinate mononucleotide (NaMN) to nicotinic acid adenine dinucleotide (NaAD).</text>
</comment>
<dbReference type="Gene3D" id="3.40.50.620">
    <property type="entry name" value="HUPs"/>
    <property type="match status" value="1"/>
</dbReference>
<protein>
    <recommendedName>
        <fullName evidence="11">Probable nicotinate-nucleotide adenylyltransferase</fullName>
        <ecNumber evidence="11">2.7.7.18</ecNumber>
    </recommendedName>
    <alternativeName>
        <fullName evidence="11">Deamido-NAD(+) diphosphorylase</fullName>
    </alternativeName>
    <alternativeName>
        <fullName evidence="11">Deamido-NAD(+) pyrophosphorylase</fullName>
    </alternativeName>
    <alternativeName>
        <fullName evidence="11">Nicotinate mononucleotide adenylyltransferase</fullName>
        <shortName evidence="11">NaMN adenylyltransferase</shortName>
    </alternativeName>
</protein>
<name>A0AA42BML6_9ALTE</name>
<dbReference type="RefSeq" id="WP_254100361.1">
    <property type="nucleotide sequence ID" value="NZ_JANATA010000011.1"/>
</dbReference>
<comment type="catalytic activity">
    <reaction evidence="10 11">
        <text>nicotinate beta-D-ribonucleotide + ATP + H(+) = deamido-NAD(+) + diphosphate</text>
        <dbReference type="Rhea" id="RHEA:22860"/>
        <dbReference type="ChEBI" id="CHEBI:15378"/>
        <dbReference type="ChEBI" id="CHEBI:30616"/>
        <dbReference type="ChEBI" id="CHEBI:33019"/>
        <dbReference type="ChEBI" id="CHEBI:57502"/>
        <dbReference type="ChEBI" id="CHEBI:58437"/>
        <dbReference type="EC" id="2.7.7.18"/>
    </reaction>
</comment>
<evidence type="ECO:0000256" key="2">
    <source>
        <dbReference type="ARBA" id="ARBA00005019"/>
    </source>
</evidence>
<evidence type="ECO:0000256" key="8">
    <source>
        <dbReference type="ARBA" id="ARBA00022840"/>
    </source>
</evidence>
<evidence type="ECO:0000256" key="1">
    <source>
        <dbReference type="ARBA" id="ARBA00002324"/>
    </source>
</evidence>
<dbReference type="EMBL" id="JANATA010000011">
    <property type="protein sequence ID" value="MCP3428767.1"/>
    <property type="molecule type" value="Genomic_DNA"/>
</dbReference>